<dbReference type="GO" id="GO:0015250">
    <property type="term" value="F:water channel activity"/>
    <property type="evidence" value="ECO:0007669"/>
    <property type="project" value="TreeGrafter"/>
</dbReference>
<feature type="transmembrane region" description="Helical" evidence="7">
    <location>
        <begin position="154"/>
        <end position="176"/>
    </location>
</feature>
<dbReference type="InterPro" id="IPR034294">
    <property type="entry name" value="Aquaporin_transptr"/>
</dbReference>
<dbReference type="Proteomes" id="UP000650485">
    <property type="component" value="Unassembled WGS sequence"/>
</dbReference>
<evidence type="ECO:0000256" key="5">
    <source>
        <dbReference type="ARBA" id="ARBA00023136"/>
    </source>
</evidence>
<dbReference type="AlphaFoldDB" id="A0A923NEA2"/>
<comment type="similarity">
    <text evidence="2 6">Belongs to the MIP/aquaporin (TC 1.A.8) family.</text>
</comment>
<name>A0A923NEA2_WEICO</name>
<evidence type="ECO:0000256" key="6">
    <source>
        <dbReference type="RuleBase" id="RU000477"/>
    </source>
</evidence>
<comment type="caution">
    <text evidence="8">The sequence shown here is derived from an EMBL/GenBank/DDBJ whole genome shotgun (WGS) entry which is preliminary data.</text>
</comment>
<dbReference type="Pfam" id="PF00230">
    <property type="entry name" value="MIP"/>
    <property type="match status" value="1"/>
</dbReference>
<evidence type="ECO:0000256" key="3">
    <source>
        <dbReference type="ARBA" id="ARBA00022692"/>
    </source>
</evidence>
<evidence type="ECO:0000313" key="8">
    <source>
        <dbReference type="EMBL" id="MBC6498135.1"/>
    </source>
</evidence>
<feature type="transmembrane region" description="Helical" evidence="7">
    <location>
        <begin position="82"/>
        <end position="104"/>
    </location>
</feature>
<dbReference type="GO" id="GO:0005886">
    <property type="term" value="C:plasma membrane"/>
    <property type="evidence" value="ECO:0007669"/>
    <property type="project" value="TreeGrafter"/>
</dbReference>
<dbReference type="EMBL" id="JACSZT010000002">
    <property type="protein sequence ID" value="MBC6498135.1"/>
    <property type="molecule type" value="Genomic_DNA"/>
</dbReference>
<dbReference type="RefSeq" id="WP_181990853.1">
    <property type="nucleotide sequence ID" value="NZ_CABJBN010000004.1"/>
</dbReference>
<protein>
    <submittedName>
        <fullName evidence="8">Aquaporin</fullName>
    </submittedName>
</protein>
<comment type="subcellular location">
    <subcellularLocation>
        <location evidence="1">Membrane</location>
        <topology evidence="1">Multi-pass membrane protein</topology>
    </subcellularLocation>
</comment>
<evidence type="ECO:0000313" key="9">
    <source>
        <dbReference type="Proteomes" id="UP000650485"/>
    </source>
</evidence>
<dbReference type="SUPFAM" id="SSF81338">
    <property type="entry name" value="Aquaporin-like"/>
    <property type="match status" value="1"/>
</dbReference>
<dbReference type="Gene3D" id="1.20.1080.10">
    <property type="entry name" value="Glycerol uptake facilitator protein"/>
    <property type="match status" value="1"/>
</dbReference>
<feature type="transmembrane region" description="Helical" evidence="7">
    <location>
        <begin position="125"/>
        <end position="148"/>
    </location>
</feature>
<sequence length="234" mass="23646">MENMRKYLAEFFGTLMLVAMGTGVVVFVGTQAGPLPVALAFGLAVVAGAYAFGSISGGHFNSAVSFAAAINGRISWMDFLGYVVSQIIGAFAGSAVVLGFMKAFGAPAATIKQVGFGQTNFTSPISFLSASLIEAFLTFIFVLVVLMVTAKKNAAISSVAPFVIGLTLAALIMLGLQATGASLNPARSLAPAAFLAIFGSSAALTNIGAYIVGPLVGAALAAVVAKFGLGSEED</sequence>
<dbReference type="PANTHER" id="PTHR19139">
    <property type="entry name" value="AQUAPORIN TRANSPORTER"/>
    <property type="match status" value="1"/>
</dbReference>
<dbReference type="PRINTS" id="PR00783">
    <property type="entry name" value="MINTRINSICP"/>
</dbReference>
<accession>A0A923NEA2</accession>
<keyword evidence="3 6" id="KW-0812">Transmembrane</keyword>
<feature type="transmembrane region" description="Helical" evidence="7">
    <location>
        <begin position="7"/>
        <end position="29"/>
    </location>
</feature>
<feature type="transmembrane region" description="Helical" evidence="7">
    <location>
        <begin position="35"/>
        <end position="53"/>
    </location>
</feature>
<evidence type="ECO:0000256" key="7">
    <source>
        <dbReference type="SAM" id="Phobius"/>
    </source>
</evidence>
<proteinExistence type="inferred from homology"/>
<evidence type="ECO:0000256" key="1">
    <source>
        <dbReference type="ARBA" id="ARBA00004141"/>
    </source>
</evidence>
<gene>
    <name evidence="8" type="ORF">H7R52_00885</name>
</gene>
<feature type="transmembrane region" description="Helical" evidence="7">
    <location>
        <begin position="188"/>
        <end position="204"/>
    </location>
</feature>
<reference evidence="8" key="1">
    <citation type="submission" date="2020-08" db="EMBL/GenBank/DDBJ databases">
        <title>Complete genome sequence of Weissella confusa strain FS54 provides insights into metabolic potential.</title>
        <authorList>
            <person name="Fhoula I."/>
            <person name="Najjari A."/>
            <person name="Lekired A."/>
            <person name="Bessrour-Aouam N."/>
            <person name="Jaballah S."/>
            <person name="Klibi N."/>
            <person name="Ouzari H.-I."/>
        </authorList>
    </citation>
    <scope>NUCLEOTIDE SEQUENCE</scope>
    <source>
        <strain evidence="8">FS54</strain>
    </source>
</reference>
<evidence type="ECO:0000256" key="4">
    <source>
        <dbReference type="ARBA" id="ARBA00022989"/>
    </source>
</evidence>
<keyword evidence="4 7" id="KW-1133">Transmembrane helix</keyword>
<keyword evidence="5 7" id="KW-0472">Membrane</keyword>
<evidence type="ECO:0000256" key="2">
    <source>
        <dbReference type="ARBA" id="ARBA00006175"/>
    </source>
</evidence>
<keyword evidence="6" id="KW-0813">Transport</keyword>
<organism evidence="8 9">
    <name type="scientific">Weissella confusa</name>
    <name type="common">Lactobacillus confusus</name>
    <dbReference type="NCBI Taxonomy" id="1583"/>
    <lineage>
        <taxon>Bacteria</taxon>
        <taxon>Bacillati</taxon>
        <taxon>Bacillota</taxon>
        <taxon>Bacilli</taxon>
        <taxon>Lactobacillales</taxon>
        <taxon>Lactobacillaceae</taxon>
        <taxon>Weissella</taxon>
    </lineage>
</organism>
<dbReference type="InterPro" id="IPR023271">
    <property type="entry name" value="Aquaporin-like"/>
</dbReference>
<dbReference type="InterPro" id="IPR000425">
    <property type="entry name" value="MIP"/>
</dbReference>
<dbReference type="PANTHER" id="PTHR19139:SF199">
    <property type="entry name" value="MIP17260P"/>
    <property type="match status" value="1"/>
</dbReference>